<dbReference type="PROSITE" id="PS51096">
    <property type="entry name" value="PTS_EIIA_TYPE_4"/>
    <property type="match status" value="1"/>
</dbReference>
<dbReference type="InterPro" id="IPR004701">
    <property type="entry name" value="PTS_EIIA_man-typ"/>
</dbReference>
<dbReference type="Pfam" id="PF03610">
    <property type="entry name" value="EIIA-man"/>
    <property type="match status" value="1"/>
</dbReference>
<dbReference type="Proteomes" id="UP000425916">
    <property type="component" value="Chromosome"/>
</dbReference>
<dbReference type="SUPFAM" id="SSF53062">
    <property type="entry name" value="PTS system fructose IIA component-like"/>
    <property type="match status" value="1"/>
</dbReference>
<keyword evidence="1" id="KW-0808">Transferase</keyword>
<gene>
    <name evidence="3" type="ORF">MGLY_08740</name>
</gene>
<accession>A0A6I5ZP16</accession>
<dbReference type="SUPFAM" id="SSF51726">
    <property type="entry name" value="UROD/MetE-like"/>
    <property type="match status" value="1"/>
</dbReference>
<dbReference type="InterPro" id="IPR038071">
    <property type="entry name" value="UROD/MetE-like_sf"/>
</dbReference>
<proteinExistence type="predicted"/>
<name>A0A6I5ZP16_9FIRM</name>
<dbReference type="Gene3D" id="3.40.50.510">
    <property type="entry name" value="Phosphotransferase system, mannose-type IIA component"/>
    <property type="match status" value="1"/>
</dbReference>
<sequence length="81" mass="8239">MDQGDGVLLLVDVAGGSPANIALEMVTAGNRAVVTGVNLPMLQELAPGGGYILAPSNHIGPHVAPESIVAMYRAAAELGRY</sequence>
<dbReference type="GO" id="GO:0009401">
    <property type="term" value="P:phosphoenolpyruvate-dependent sugar phosphotransferase system"/>
    <property type="evidence" value="ECO:0007669"/>
    <property type="project" value="InterPro"/>
</dbReference>
<dbReference type="AlphaFoldDB" id="A0A6I5ZP16"/>
<evidence type="ECO:0000313" key="4">
    <source>
        <dbReference type="Proteomes" id="UP000425916"/>
    </source>
</evidence>
<evidence type="ECO:0000256" key="1">
    <source>
        <dbReference type="ARBA" id="ARBA00022679"/>
    </source>
</evidence>
<dbReference type="PANTHER" id="PTHR33799:SF1">
    <property type="entry name" value="PTS SYSTEM MANNOSE-SPECIFIC EIIAB COMPONENT-RELATED"/>
    <property type="match status" value="1"/>
</dbReference>
<organism evidence="3 4">
    <name type="scientific">Neomoorella glycerini</name>
    <dbReference type="NCBI Taxonomy" id="55779"/>
    <lineage>
        <taxon>Bacteria</taxon>
        <taxon>Bacillati</taxon>
        <taxon>Bacillota</taxon>
        <taxon>Clostridia</taxon>
        <taxon>Neomoorellales</taxon>
        <taxon>Neomoorellaceae</taxon>
        <taxon>Neomoorella</taxon>
    </lineage>
</organism>
<dbReference type="EMBL" id="CP046244">
    <property type="protein sequence ID" value="QGP91538.1"/>
    <property type="molecule type" value="Genomic_DNA"/>
</dbReference>
<dbReference type="GO" id="GO:0016740">
    <property type="term" value="F:transferase activity"/>
    <property type="evidence" value="ECO:0007669"/>
    <property type="project" value="UniProtKB-KW"/>
</dbReference>
<feature type="domain" description="PTS EIIA type-4" evidence="2">
    <location>
        <begin position="1"/>
        <end position="81"/>
    </location>
</feature>
<dbReference type="GO" id="GO:0016020">
    <property type="term" value="C:membrane"/>
    <property type="evidence" value="ECO:0007669"/>
    <property type="project" value="InterPro"/>
</dbReference>
<dbReference type="InterPro" id="IPR036662">
    <property type="entry name" value="PTS_EIIA_man-typ_sf"/>
</dbReference>
<dbReference type="RefSeq" id="WP_170290917.1">
    <property type="nucleotide sequence ID" value="NZ_CP046244.1"/>
</dbReference>
<dbReference type="PANTHER" id="PTHR33799">
    <property type="entry name" value="PTS PERMEASE-RELATED-RELATED"/>
    <property type="match status" value="1"/>
</dbReference>
<dbReference type="InterPro" id="IPR051471">
    <property type="entry name" value="Bacterial_PTS_sugar_comp"/>
</dbReference>
<evidence type="ECO:0000313" key="3">
    <source>
        <dbReference type="EMBL" id="QGP91538.1"/>
    </source>
</evidence>
<reference evidence="3 4" key="1">
    <citation type="submission" date="2019-11" db="EMBL/GenBank/DDBJ databases">
        <title>Genome sequence of Moorella glycerini DSM11254.</title>
        <authorList>
            <person name="Poehlein A."/>
            <person name="Boeer T."/>
            <person name="Daniel R."/>
        </authorList>
    </citation>
    <scope>NUCLEOTIDE SEQUENCE [LARGE SCALE GENOMIC DNA]</scope>
    <source>
        <strain evidence="3 4">DSM 11254</strain>
    </source>
</reference>
<keyword evidence="4" id="KW-1185">Reference proteome</keyword>
<protein>
    <recommendedName>
        <fullName evidence="2">PTS EIIA type-4 domain-containing protein</fullName>
    </recommendedName>
</protein>
<evidence type="ECO:0000259" key="2">
    <source>
        <dbReference type="PROSITE" id="PS51096"/>
    </source>
</evidence>